<feature type="region of interest" description="Disordered" evidence="3">
    <location>
        <begin position="1"/>
        <end position="44"/>
    </location>
</feature>
<name>A0A0G4J3E4_PLABS</name>
<gene>
    <name evidence="5" type="ORF">PBRA_002327</name>
    <name evidence="6" type="ORF">PLBR_LOCUS6132</name>
</gene>
<reference evidence="6 8" key="2">
    <citation type="submission" date="2018-03" db="EMBL/GenBank/DDBJ databases">
        <authorList>
            <person name="Fogelqvist J."/>
        </authorList>
    </citation>
    <scope>NUCLEOTIDE SEQUENCE [LARGE SCALE GENOMIC DNA]</scope>
</reference>
<geneLocation type="mitochondrion" evidence="6"/>
<dbReference type="PANTHER" id="PTHR48112:SF22">
    <property type="entry name" value="MITOCHONDRIAL TRANSCRIPTION FACTOR A, ISOFORM B"/>
    <property type="match status" value="1"/>
</dbReference>
<sequence>MTAGSENSDPEQSSPKPVKAIKKRVSKKKNTNTGKPKRPLSAFMLWSKDARPKVKEENPDAAFGQLGKLLGAMWKDLSDEDKAPYVKMAGEDRARYDTELDAIPKKPKKALSPFMLFSNEHRPEVKGNNPDMSLGELGKVLGALWRDADESVKQEYMTKAEADKARYAREWAKFSAEHPELAE</sequence>
<dbReference type="InterPro" id="IPR036910">
    <property type="entry name" value="HMG_box_dom_sf"/>
</dbReference>
<dbReference type="SUPFAM" id="SSF47095">
    <property type="entry name" value="HMG-box"/>
    <property type="match status" value="2"/>
</dbReference>
<dbReference type="InterPro" id="IPR009071">
    <property type="entry name" value="HMG_box_dom"/>
</dbReference>
<dbReference type="PROSITE" id="PS50118">
    <property type="entry name" value="HMG_BOX_2"/>
    <property type="match status" value="2"/>
</dbReference>
<feature type="domain" description="HMG box" evidence="4">
    <location>
        <begin position="36"/>
        <end position="104"/>
    </location>
</feature>
<dbReference type="PANTHER" id="PTHR48112">
    <property type="entry name" value="HIGH MOBILITY GROUP PROTEIN DSP1"/>
    <property type="match status" value="1"/>
</dbReference>
<keyword evidence="6" id="KW-0496">Mitochondrion</keyword>
<dbReference type="EMBL" id="CDSF01000122">
    <property type="protein sequence ID" value="CEP02062.1"/>
    <property type="molecule type" value="Genomic_DNA"/>
</dbReference>
<dbReference type="OrthoDB" id="1919336at2759"/>
<evidence type="ECO:0000313" key="5">
    <source>
        <dbReference type="EMBL" id="CEP02062.1"/>
    </source>
</evidence>
<dbReference type="OMA" id="YAYFVAT"/>
<dbReference type="Proteomes" id="UP000039324">
    <property type="component" value="Unassembled WGS sequence"/>
</dbReference>
<dbReference type="EMBL" id="OVEO01000010">
    <property type="protein sequence ID" value="SPQ98917.1"/>
    <property type="molecule type" value="Genomic_DNA"/>
</dbReference>
<keyword evidence="2" id="KW-0539">Nucleus</keyword>
<dbReference type="AlphaFoldDB" id="A0A0G4J3E4"/>
<protein>
    <recommendedName>
        <fullName evidence="4">HMG box domain-containing protein</fullName>
    </recommendedName>
</protein>
<accession>A0A0G4J3E4</accession>
<evidence type="ECO:0000256" key="2">
    <source>
        <dbReference type="PROSITE-ProRule" id="PRU00267"/>
    </source>
</evidence>
<evidence type="ECO:0000259" key="4">
    <source>
        <dbReference type="PROSITE" id="PS50118"/>
    </source>
</evidence>
<feature type="compositionally biased region" description="Polar residues" evidence="3">
    <location>
        <begin position="1"/>
        <end position="15"/>
    </location>
</feature>
<feature type="DNA-binding region" description="HMG box" evidence="2">
    <location>
        <begin position="36"/>
        <end position="104"/>
    </location>
</feature>
<dbReference type="STRING" id="37360.A0A0G4J3E4"/>
<dbReference type="SMART" id="SM00398">
    <property type="entry name" value="HMG"/>
    <property type="match status" value="2"/>
</dbReference>
<dbReference type="GO" id="GO:0003677">
    <property type="term" value="F:DNA binding"/>
    <property type="evidence" value="ECO:0007669"/>
    <property type="project" value="UniProtKB-UniRule"/>
</dbReference>
<evidence type="ECO:0000313" key="8">
    <source>
        <dbReference type="Proteomes" id="UP000290189"/>
    </source>
</evidence>
<dbReference type="InterPro" id="IPR050342">
    <property type="entry name" value="HMGB"/>
</dbReference>
<feature type="domain" description="HMG box" evidence="4">
    <location>
        <begin position="107"/>
        <end position="175"/>
    </location>
</feature>
<organism evidence="5 7">
    <name type="scientific">Plasmodiophora brassicae</name>
    <name type="common">Clubroot disease agent</name>
    <dbReference type="NCBI Taxonomy" id="37360"/>
    <lineage>
        <taxon>Eukaryota</taxon>
        <taxon>Sar</taxon>
        <taxon>Rhizaria</taxon>
        <taxon>Endomyxa</taxon>
        <taxon>Phytomyxea</taxon>
        <taxon>Plasmodiophorida</taxon>
        <taxon>Plasmodiophoridae</taxon>
        <taxon>Plasmodiophora</taxon>
    </lineage>
</organism>
<dbReference type="Pfam" id="PF00505">
    <property type="entry name" value="HMG_box"/>
    <property type="match status" value="2"/>
</dbReference>
<keyword evidence="1 2" id="KW-0238">DNA-binding</keyword>
<reference evidence="5 7" key="1">
    <citation type="submission" date="2015-02" db="EMBL/GenBank/DDBJ databases">
        <authorList>
            <person name="Chooi Y.-H."/>
        </authorList>
    </citation>
    <scope>NUCLEOTIDE SEQUENCE [LARGE SCALE GENOMIC DNA]</scope>
    <source>
        <strain evidence="5">E3</strain>
    </source>
</reference>
<proteinExistence type="predicted"/>
<evidence type="ECO:0000256" key="1">
    <source>
        <dbReference type="ARBA" id="ARBA00023125"/>
    </source>
</evidence>
<evidence type="ECO:0000313" key="6">
    <source>
        <dbReference type="EMBL" id="SPQ98917.1"/>
    </source>
</evidence>
<feature type="compositionally biased region" description="Basic residues" evidence="3">
    <location>
        <begin position="19"/>
        <end position="38"/>
    </location>
</feature>
<dbReference type="Proteomes" id="UP000290189">
    <property type="component" value="Unassembled WGS sequence"/>
</dbReference>
<evidence type="ECO:0000313" key="7">
    <source>
        <dbReference type="Proteomes" id="UP000039324"/>
    </source>
</evidence>
<feature type="DNA-binding region" description="HMG box" evidence="2">
    <location>
        <begin position="107"/>
        <end position="175"/>
    </location>
</feature>
<evidence type="ECO:0000256" key="3">
    <source>
        <dbReference type="SAM" id="MobiDB-lite"/>
    </source>
</evidence>
<dbReference type="GO" id="GO:0005634">
    <property type="term" value="C:nucleus"/>
    <property type="evidence" value="ECO:0007669"/>
    <property type="project" value="UniProtKB-UniRule"/>
</dbReference>
<dbReference type="PRINTS" id="PR00886">
    <property type="entry name" value="HIGHMOBLTY12"/>
</dbReference>
<dbReference type="Gene3D" id="1.10.30.10">
    <property type="entry name" value="High mobility group box domain"/>
    <property type="match status" value="2"/>
</dbReference>
<keyword evidence="7" id="KW-1185">Reference proteome</keyword>